<name>A0AAV5M5S4_9ROSI</name>
<dbReference type="EMBL" id="BPVZ01000183">
    <property type="protein sequence ID" value="GKV44594.1"/>
    <property type="molecule type" value="Genomic_DNA"/>
</dbReference>
<evidence type="ECO:0000313" key="2">
    <source>
        <dbReference type="Proteomes" id="UP001054252"/>
    </source>
</evidence>
<dbReference type="AlphaFoldDB" id="A0AAV5M5S4"/>
<protein>
    <submittedName>
        <fullName evidence="1">Uncharacterized protein</fullName>
    </submittedName>
</protein>
<reference evidence="1 2" key="1">
    <citation type="journal article" date="2021" name="Commun. Biol.">
        <title>The genome of Shorea leprosula (Dipterocarpaceae) highlights the ecological relevance of drought in aseasonal tropical rainforests.</title>
        <authorList>
            <person name="Ng K.K.S."/>
            <person name="Kobayashi M.J."/>
            <person name="Fawcett J.A."/>
            <person name="Hatakeyama M."/>
            <person name="Paape T."/>
            <person name="Ng C.H."/>
            <person name="Ang C.C."/>
            <person name="Tnah L.H."/>
            <person name="Lee C.T."/>
            <person name="Nishiyama T."/>
            <person name="Sese J."/>
            <person name="O'Brien M.J."/>
            <person name="Copetti D."/>
            <person name="Mohd Noor M.I."/>
            <person name="Ong R.C."/>
            <person name="Putra M."/>
            <person name="Sireger I.Z."/>
            <person name="Indrioko S."/>
            <person name="Kosugi Y."/>
            <person name="Izuno A."/>
            <person name="Isagi Y."/>
            <person name="Lee S.L."/>
            <person name="Shimizu K.K."/>
        </authorList>
    </citation>
    <scope>NUCLEOTIDE SEQUENCE [LARGE SCALE GENOMIC DNA]</scope>
    <source>
        <strain evidence="1">214</strain>
    </source>
</reference>
<gene>
    <name evidence="1" type="ORF">SLEP1_g51758</name>
</gene>
<dbReference type="Proteomes" id="UP001054252">
    <property type="component" value="Unassembled WGS sequence"/>
</dbReference>
<keyword evidence="2" id="KW-1185">Reference proteome</keyword>
<sequence>MKRLAEKFPEFQRKHTRLSSQNYQYASVMYLTNLDFVSGVQAVLLTRLLGKKLSRS</sequence>
<proteinExistence type="predicted"/>
<accession>A0AAV5M5S4</accession>
<organism evidence="1 2">
    <name type="scientific">Rubroshorea leprosula</name>
    <dbReference type="NCBI Taxonomy" id="152421"/>
    <lineage>
        <taxon>Eukaryota</taxon>
        <taxon>Viridiplantae</taxon>
        <taxon>Streptophyta</taxon>
        <taxon>Embryophyta</taxon>
        <taxon>Tracheophyta</taxon>
        <taxon>Spermatophyta</taxon>
        <taxon>Magnoliopsida</taxon>
        <taxon>eudicotyledons</taxon>
        <taxon>Gunneridae</taxon>
        <taxon>Pentapetalae</taxon>
        <taxon>rosids</taxon>
        <taxon>malvids</taxon>
        <taxon>Malvales</taxon>
        <taxon>Dipterocarpaceae</taxon>
        <taxon>Rubroshorea</taxon>
    </lineage>
</organism>
<comment type="caution">
    <text evidence="1">The sequence shown here is derived from an EMBL/GenBank/DDBJ whole genome shotgun (WGS) entry which is preliminary data.</text>
</comment>
<evidence type="ECO:0000313" key="1">
    <source>
        <dbReference type="EMBL" id="GKV44594.1"/>
    </source>
</evidence>